<comment type="caution">
    <text evidence="2">The sequence shown here is derived from an EMBL/GenBank/DDBJ whole genome shotgun (WGS) entry which is preliminary data.</text>
</comment>
<feature type="chain" id="PRO_5037504584" description="Secretory protein" evidence="1">
    <location>
        <begin position="29"/>
        <end position="250"/>
    </location>
</feature>
<accession>A0A917HLR2</accession>
<protein>
    <recommendedName>
        <fullName evidence="4">Secretory protein</fullName>
    </recommendedName>
</protein>
<evidence type="ECO:0000313" key="3">
    <source>
        <dbReference type="Proteomes" id="UP000622860"/>
    </source>
</evidence>
<evidence type="ECO:0000313" key="2">
    <source>
        <dbReference type="EMBL" id="GGG82736.1"/>
    </source>
</evidence>
<keyword evidence="1" id="KW-0732">Signal</keyword>
<organism evidence="2 3">
    <name type="scientific">Virgibacillus oceani</name>
    <dbReference type="NCBI Taxonomy" id="1479511"/>
    <lineage>
        <taxon>Bacteria</taxon>
        <taxon>Bacillati</taxon>
        <taxon>Bacillota</taxon>
        <taxon>Bacilli</taxon>
        <taxon>Bacillales</taxon>
        <taxon>Bacillaceae</taxon>
        <taxon>Virgibacillus</taxon>
    </lineage>
</organism>
<reference evidence="2" key="1">
    <citation type="journal article" date="2014" name="Int. J. Syst. Evol. Microbiol.">
        <title>Complete genome sequence of Corynebacterium casei LMG S-19264T (=DSM 44701T), isolated from a smear-ripened cheese.</title>
        <authorList>
            <consortium name="US DOE Joint Genome Institute (JGI-PGF)"/>
            <person name="Walter F."/>
            <person name="Albersmeier A."/>
            <person name="Kalinowski J."/>
            <person name="Ruckert C."/>
        </authorList>
    </citation>
    <scope>NUCLEOTIDE SEQUENCE</scope>
    <source>
        <strain evidence="2">CGMCC 1.12754</strain>
    </source>
</reference>
<dbReference type="EMBL" id="BMFR01000015">
    <property type="protein sequence ID" value="GGG82736.1"/>
    <property type="molecule type" value="Genomic_DNA"/>
</dbReference>
<evidence type="ECO:0008006" key="4">
    <source>
        <dbReference type="Google" id="ProtNLM"/>
    </source>
</evidence>
<dbReference type="PANTHER" id="PTHR33321">
    <property type="match status" value="1"/>
</dbReference>
<gene>
    <name evidence="2" type="ORF">GCM10011398_30360</name>
</gene>
<dbReference type="Pfam" id="PF04450">
    <property type="entry name" value="BSP"/>
    <property type="match status" value="1"/>
</dbReference>
<proteinExistence type="predicted"/>
<evidence type="ECO:0000256" key="1">
    <source>
        <dbReference type="SAM" id="SignalP"/>
    </source>
</evidence>
<dbReference type="Proteomes" id="UP000622860">
    <property type="component" value="Unassembled WGS sequence"/>
</dbReference>
<dbReference type="RefSeq" id="WP_188456227.1">
    <property type="nucleotide sequence ID" value="NZ_BMFR01000015.1"/>
</dbReference>
<feature type="signal peptide" evidence="1">
    <location>
        <begin position="1"/>
        <end position="28"/>
    </location>
</feature>
<dbReference type="InterPro" id="IPR007541">
    <property type="entry name" value="Uncharacterised_BSP"/>
</dbReference>
<sequence>MKKLVSSLICAGVLVSGMGGFHSVQVQAEETSYETNNFTQATQEYEKRGYKLEVINGLDDPSMEPIIEEFVNLYFKVYPKLVKKYALHPKEASREVILEFDPAYDGVAYADNGKIVVSTDWILTNPDDVALFTHELTHLAQAYPTYNDDTWWITEGVADYTRYVYGPHNGSWRLPEEVKETDNYDSGYRVTARFLLWITQQKNHFAVDIINREMQHDTFDLHVFEEITGKSIDALWEEYLENPDVRTKYN</sequence>
<keyword evidence="3" id="KW-1185">Reference proteome</keyword>
<reference evidence="2" key="2">
    <citation type="submission" date="2020-09" db="EMBL/GenBank/DDBJ databases">
        <authorList>
            <person name="Sun Q."/>
            <person name="Zhou Y."/>
        </authorList>
    </citation>
    <scope>NUCLEOTIDE SEQUENCE</scope>
    <source>
        <strain evidence="2">CGMCC 1.12754</strain>
    </source>
</reference>
<name>A0A917HLR2_9BACI</name>
<dbReference type="AlphaFoldDB" id="A0A917HLR2"/>
<dbReference type="PANTHER" id="PTHR33321:SF12">
    <property type="entry name" value="PLANT BASIC SECRETORY PROTEIN (BSP) FAMILY PROTEIN"/>
    <property type="match status" value="1"/>
</dbReference>